<dbReference type="PANTHER" id="PTHR35369:SF2">
    <property type="entry name" value="BLR3025 PROTEIN"/>
    <property type="match status" value="1"/>
</dbReference>
<dbReference type="Proteomes" id="UP001501727">
    <property type="component" value="Unassembled WGS sequence"/>
</dbReference>
<protein>
    <submittedName>
        <fullName evidence="3">DNA polymerase Y family protein</fullName>
    </submittedName>
</protein>
<dbReference type="PANTHER" id="PTHR35369">
    <property type="entry name" value="BLR3025 PROTEIN-RELATED"/>
    <property type="match status" value="1"/>
</dbReference>
<dbReference type="InterPro" id="IPR001126">
    <property type="entry name" value="UmuC"/>
</dbReference>
<evidence type="ECO:0000259" key="2">
    <source>
        <dbReference type="Pfam" id="PF00817"/>
    </source>
</evidence>
<reference evidence="4" key="1">
    <citation type="journal article" date="2019" name="Int. J. Syst. Evol. Microbiol.">
        <title>The Global Catalogue of Microorganisms (GCM) 10K type strain sequencing project: providing services to taxonomists for standard genome sequencing and annotation.</title>
        <authorList>
            <consortium name="The Broad Institute Genomics Platform"/>
            <consortium name="The Broad Institute Genome Sequencing Center for Infectious Disease"/>
            <person name="Wu L."/>
            <person name="Ma J."/>
        </authorList>
    </citation>
    <scope>NUCLEOTIDE SEQUENCE [LARGE SCALE GENOMIC DNA]</scope>
    <source>
        <strain evidence="4">JCM 16916</strain>
    </source>
</reference>
<dbReference type="CDD" id="cd03468">
    <property type="entry name" value="PolY_like"/>
    <property type="match status" value="1"/>
</dbReference>
<sequence>MLWACIHLPQLALDAVLRRTPDPARPLALVSGPAHLRQLHAVNEAAAQAGLKPGMRLSAAHALLSDVALVEHDASADARWQRFLAAWAYRHSSQVSAQWPGAIVLEVRASFRLFGPWPRFEARLREELDGLGFSHRIALAPTPRAARVFAGLRDGFAVASAAAMHEALARVPVRRAALPDRNGDGEAGERLHRMGVRTLGALRALPRDGLRRRFGSELLDHLDRLHGDADDPLACYAPPDHFDARIELGYEVESHQALLFPLRRLVGDLATYLSVRDGGVQRFVLRLEHEQTHTGVGVGLLAAEREPGVLFELTRSRLEQAAIPKPVVAVRLLARELPPFVPASRDLFDARPAQALPWPQLRERLRARLGDDAVWRAAPTGDPRPELAWRRAGVTDDALGAQVAPRRPPRPAWLLDKPVPLRNSRLRIVSGPERLESGWWDGDDARRDYYVIETSQGQHAWAFAPVGEQGNWMLHGWFA</sequence>
<name>A0ABP7MF10_9GAMM</name>
<dbReference type="RefSeq" id="WP_344759282.1">
    <property type="nucleotide sequence ID" value="NZ_BAAAZU010000006.1"/>
</dbReference>
<dbReference type="EMBL" id="BAAAZU010000006">
    <property type="protein sequence ID" value="GAA3921706.1"/>
    <property type="molecule type" value="Genomic_DNA"/>
</dbReference>
<keyword evidence="1" id="KW-0227">DNA damage</keyword>
<gene>
    <name evidence="3" type="ORF">GCM10022229_14280</name>
</gene>
<dbReference type="SUPFAM" id="SSF56672">
    <property type="entry name" value="DNA/RNA polymerases"/>
    <property type="match status" value="1"/>
</dbReference>
<evidence type="ECO:0000313" key="3">
    <source>
        <dbReference type="EMBL" id="GAA3921706.1"/>
    </source>
</evidence>
<keyword evidence="4" id="KW-1185">Reference proteome</keyword>
<accession>A0ABP7MF10</accession>
<dbReference type="Pfam" id="PF00817">
    <property type="entry name" value="IMS"/>
    <property type="match status" value="1"/>
</dbReference>
<dbReference type="InterPro" id="IPR043502">
    <property type="entry name" value="DNA/RNA_pol_sf"/>
</dbReference>
<dbReference type="InterPro" id="IPR050356">
    <property type="entry name" value="SulA_CellDiv_inhibitor"/>
</dbReference>
<comment type="caution">
    <text evidence="3">The sequence shown here is derived from an EMBL/GenBank/DDBJ whole genome shotgun (WGS) entry which is preliminary data.</text>
</comment>
<proteinExistence type="predicted"/>
<feature type="domain" description="UmuC" evidence="2">
    <location>
        <begin position="25"/>
        <end position="149"/>
    </location>
</feature>
<organism evidence="3 4">
    <name type="scientific">Luteimonas lutimaris</name>
    <dbReference type="NCBI Taxonomy" id="698645"/>
    <lineage>
        <taxon>Bacteria</taxon>
        <taxon>Pseudomonadati</taxon>
        <taxon>Pseudomonadota</taxon>
        <taxon>Gammaproteobacteria</taxon>
        <taxon>Lysobacterales</taxon>
        <taxon>Lysobacteraceae</taxon>
        <taxon>Luteimonas</taxon>
    </lineage>
</organism>
<evidence type="ECO:0000256" key="1">
    <source>
        <dbReference type="ARBA" id="ARBA00022763"/>
    </source>
</evidence>
<evidence type="ECO:0000313" key="4">
    <source>
        <dbReference type="Proteomes" id="UP001501727"/>
    </source>
</evidence>